<protein>
    <submittedName>
        <fullName evidence="1">Uncharacterized protein YneR</fullName>
    </submittedName>
</protein>
<dbReference type="OrthoDB" id="1645729at2"/>
<name>A0A1I1UM40_9BACL</name>
<dbReference type="STRING" id="1045775.SAMN05216378_1126"/>
<accession>A0A1I1UM40</accession>
<dbReference type="Proteomes" id="UP000198855">
    <property type="component" value="Unassembled WGS sequence"/>
</dbReference>
<dbReference type="InterPro" id="IPR035903">
    <property type="entry name" value="HesB-like_dom_sf"/>
</dbReference>
<gene>
    <name evidence="1" type="ORF">SAMN05216378_1126</name>
</gene>
<proteinExistence type="predicted"/>
<dbReference type="RefSeq" id="WP_091181920.1">
    <property type="nucleotide sequence ID" value="NZ_FOMT01000001.1"/>
</dbReference>
<dbReference type="AlphaFoldDB" id="A0A1I1UM40"/>
<reference evidence="2" key="1">
    <citation type="submission" date="2016-10" db="EMBL/GenBank/DDBJ databases">
        <authorList>
            <person name="Varghese N."/>
            <person name="Submissions S."/>
        </authorList>
    </citation>
    <scope>NUCLEOTIDE SEQUENCE [LARGE SCALE GENOMIC DNA]</scope>
    <source>
        <strain evidence="2">CGMCC 1.10784</strain>
    </source>
</reference>
<dbReference type="SUPFAM" id="SSF89360">
    <property type="entry name" value="HesB-like domain"/>
    <property type="match status" value="1"/>
</dbReference>
<keyword evidence="2" id="KW-1185">Reference proteome</keyword>
<dbReference type="EMBL" id="FOMT01000001">
    <property type="protein sequence ID" value="SFD71881.1"/>
    <property type="molecule type" value="Genomic_DNA"/>
</dbReference>
<evidence type="ECO:0000313" key="2">
    <source>
        <dbReference type="Proteomes" id="UP000198855"/>
    </source>
</evidence>
<sequence length="90" mass="10317">MKMSVTPAATALFKQEWGFKNDDSVRIFVRYSGGGEDAFAFGIMKDTARYPAVKTVEDGITFYMEENDAWYMDGKDLTIDCRNDHIVFLR</sequence>
<evidence type="ECO:0000313" key="1">
    <source>
        <dbReference type="EMBL" id="SFD71881.1"/>
    </source>
</evidence>
<organism evidence="1 2">
    <name type="scientific">Paenibacillus catalpae</name>
    <dbReference type="NCBI Taxonomy" id="1045775"/>
    <lineage>
        <taxon>Bacteria</taxon>
        <taxon>Bacillati</taxon>
        <taxon>Bacillota</taxon>
        <taxon>Bacilli</taxon>
        <taxon>Bacillales</taxon>
        <taxon>Paenibacillaceae</taxon>
        <taxon>Paenibacillus</taxon>
    </lineage>
</organism>